<dbReference type="RefSeq" id="WP_110463159.1">
    <property type="nucleotide sequence ID" value="NZ_QKMR01000023.1"/>
</dbReference>
<protein>
    <submittedName>
        <fullName evidence="8">ABC-2 type transport system permease protein</fullName>
    </submittedName>
</protein>
<accession>A0A318XH60</accession>
<dbReference type="AlphaFoldDB" id="A0A318XH60"/>
<evidence type="ECO:0000256" key="2">
    <source>
        <dbReference type="ARBA" id="ARBA00022475"/>
    </source>
</evidence>
<keyword evidence="3 6" id="KW-0812">Transmembrane</keyword>
<evidence type="ECO:0000256" key="3">
    <source>
        <dbReference type="ARBA" id="ARBA00022692"/>
    </source>
</evidence>
<dbReference type="GO" id="GO:0005886">
    <property type="term" value="C:plasma membrane"/>
    <property type="evidence" value="ECO:0007669"/>
    <property type="project" value="UniProtKB-SubCell"/>
</dbReference>
<dbReference type="OrthoDB" id="9774039at2"/>
<reference evidence="8 9" key="1">
    <citation type="submission" date="2018-06" db="EMBL/GenBank/DDBJ databases">
        <title>Genomic Encyclopedia of Type Strains, Phase I: the one thousand microbial genomes (KMG-I) project.</title>
        <authorList>
            <person name="Kyrpides N."/>
        </authorList>
    </citation>
    <scope>NUCLEOTIDE SEQUENCE [LARGE SCALE GENOMIC DNA]</scope>
    <source>
        <strain evidence="8 9">DSM 19573</strain>
    </source>
</reference>
<feature type="transmembrane region" description="Helical" evidence="6">
    <location>
        <begin position="264"/>
        <end position="293"/>
    </location>
</feature>
<dbReference type="InterPro" id="IPR013525">
    <property type="entry name" value="ABC2_TM"/>
</dbReference>
<dbReference type="PANTHER" id="PTHR30294">
    <property type="entry name" value="MEMBRANE COMPONENT OF ABC TRANSPORTER YHHJ-RELATED"/>
    <property type="match status" value="1"/>
</dbReference>
<dbReference type="Proteomes" id="UP000248132">
    <property type="component" value="Unassembled WGS sequence"/>
</dbReference>
<feature type="transmembrane region" description="Helical" evidence="6">
    <location>
        <begin position="193"/>
        <end position="213"/>
    </location>
</feature>
<dbReference type="Gene3D" id="3.40.1710.10">
    <property type="entry name" value="abc type-2 transporter like domain"/>
    <property type="match status" value="1"/>
</dbReference>
<organism evidence="8 9">
    <name type="scientific">Ruminiclostridium sufflavum DSM 19573</name>
    <dbReference type="NCBI Taxonomy" id="1121337"/>
    <lineage>
        <taxon>Bacteria</taxon>
        <taxon>Bacillati</taxon>
        <taxon>Bacillota</taxon>
        <taxon>Clostridia</taxon>
        <taxon>Eubacteriales</taxon>
        <taxon>Oscillospiraceae</taxon>
        <taxon>Ruminiclostridium</taxon>
    </lineage>
</organism>
<sequence length="390" mass="44072">MQVFKTYFRIIKKNMGQISIYIGVFLTLAILFSFSSPSKDLDNFMQAKTRVAFINEDEHSPLIDGLRDYLKDYSVYVSLENDTQKLQDALFFRDVEYIVKIPKGFTADIMEGKDAKIGKITVSESTNGIYTDMLVNKYLSTVKMYLTYYNNITQAELAEKAADDLKVATHVQIKRDENQNSKTGDNAIYFFNYLAYAITSILLLGVTSIMMVFNNKNIRRRTLCSPIKNSSLNMQIILGNIIYAAACWGLMMVCNFLLFRDDMFTLNGLYFCINSLVFTVMALCLAFFAGIFVKSSNAQSSVTNVLGLGLSFISGVFVPQEFLSKAVLDIAKFTPAYWYVKANNEISNLTNFNIENLTPIFQYMLIELCFGAALLSVALVLTKRKQMNGS</sequence>
<evidence type="ECO:0000313" key="9">
    <source>
        <dbReference type="Proteomes" id="UP000248132"/>
    </source>
</evidence>
<feature type="domain" description="ABC-2 type transporter transmembrane" evidence="7">
    <location>
        <begin position="24"/>
        <end position="379"/>
    </location>
</feature>
<keyword evidence="5 6" id="KW-0472">Membrane</keyword>
<dbReference type="Pfam" id="PF12698">
    <property type="entry name" value="ABC2_membrane_3"/>
    <property type="match status" value="1"/>
</dbReference>
<evidence type="ECO:0000256" key="1">
    <source>
        <dbReference type="ARBA" id="ARBA00004651"/>
    </source>
</evidence>
<evidence type="ECO:0000256" key="4">
    <source>
        <dbReference type="ARBA" id="ARBA00022989"/>
    </source>
</evidence>
<feature type="transmembrane region" description="Helical" evidence="6">
    <location>
        <begin position="18"/>
        <end position="35"/>
    </location>
</feature>
<keyword evidence="2" id="KW-1003">Cell membrane</keyword>
<comment type="subcellular location">
    <subcellularLocation>
        <location evidence="1">Cell membrane</location>
        <topology evidence="1">Multi-pass membrane protein</topology>
    </subcellularLocation>
</comment>
<keyword evidence="9" id="KW-1185">Reference proteome</keyword>
<evidence type="ECO:0000313" key="8">
    <source>
        <dbReference type="EMBL" id="PYG85769.1"/>
    </source>
</evidence>
<dbReference type="InterPro" id="IPR051449">
    <property type="entry name" value="ABC-2_transporter_component"/>
</dbReference>
<name>A0A318XH60_9FIRM</name>
<feature type="transmembrane region" description="Helical" evidence="6">
    <location>
        <begin position="234"/>
        <end position="258"/>
    </location>
</feature>
<proteinExistence type="predicted"/>
<dbReference type="GO" id="GO:0140359">
    <property type="term" value="F:ABC-type transporter activity"/>
    <property type="evidence" value="ECO:0007669"/>
    <property type="project" value="InterPro"/>
</dbReference>
<evidence type="ECO:0000256" key="6">
    <source>
        <dbReference type="SAM" id="Phobius"/>
    </source>
</evidence>
<keyword evidence="4 6" id="KW-1133">Transmembrane helix</keyword>
<feature type="transmembrane region" description="Helical" evidence="6">
    <location>
        <begin position="360"/>
        <end position="381"/>
    </location>
</feature>
<evidence type="ECO:0000256" key="5">
    <source>
        <dbReference type="ARBA" id="ARBA00023136"/>
    </source>
</evidence>
<gene>
    <name evidence="8" type="ORF">LY28_03189</name>
</gene>
<evidence type="ECO:0000259" key="7">
    <source>
        <dbReference type="Pfam" id="PF12698"/>
    </source>
</evidence>
<dbReference type="EMBL" id="QKMR01000023">
    <property type="protein sequence ID" value="PYG85769.1"/>
    <property type="molecule type" value="Genomic_DNA"/>
</dbReference>
<comment type="caution">
    <text evidence="8">The sequence shown here is derived from an EMBL/GenBank/DDBJ whole genome shotgun (WGS) entry which is preliminary data.</text>
</comment>
<dbReference type="PANTHER" id="PTHR30294:SF29">
    <property type="entry name" value="MULTIDRUG ABC TRANSPORTER PERMEASE YBHS-RELATED"/>
    <property type="match status" value="1"/>
</dbReference>